<protein>
    <recommendedName>
        <fullName evidence="4">DUF308 domain-containing protein</fullName>
    </recommendedName>
</protein>
<reference evidence="2 3" key="1">
    <citation type="submission" date="2022-06" db="EMBL/GenBank/DDBJ databases">
        <title>Isolation of gut microbiota from human fecal samples.</title>
        <authorList>
            <person name="Pamer E.G."/>
            <person name="Barat B."/>
            <person name="Waligurski E."/>
            <person name="Medina S."/>
            <person name="Paddock L."/>
            <person name="Mostad J."/>
        </authorList>
    </citation>
    <scope>NUCLEOTIDE SEQUENCE [LARGE SCALE GENOMIC DNA]</scope>
    <source>
        <strain evidence="2 3">DFI.6.1</strain>
    </source>
</reference>
<keyword evidence="1" id="KW-1133">Transmembrane helix</keyword>
<sequence>MRMKRKIAAYGSIVVASVLLILLVLSVWAIQAKGYVFFQDYLPYLMMALIVILYLVGWFLLVGDPDHKKNLVMLILFALLILMGLYGTLRIKRLQSVVVNDTHTHSIVLRYSHKKKLLDLYERKYFLLAEKIKTIEQVKSLERFEWLDEDSALLRYEDQSNTKRITPISFHRQEKSDAQKQKRLLLENWHDQSDQVMMTSDEKGVAIKWKDVNDYFLIEESVCGEDGTIVLYYAGNAKYILFPNADLKQSKSGAWKAGSVRLVRIEDEGYDSMTLLHKEKQESDGAKTSKRYEELKDRYGNLMQLEMQQLLLRDPTLTTYDDSGDYWQGKLQGTYADRFEVAFQMMRRIRDNQLRMEQETCYEEIHIHQMILLGGSDSDYLIRLSGTRKSACVEQEMFEESYRIMKGDQAYLGRQINYDINGAYGLSLDETPTVVIRDDHYTYGKEQTKQ</sequence>
<evidence type="ECO:0000313" key="3">
    <source>
        <dbReference type="Proteomes" id="UP001524435"/>
    </source>
</evidence>
<keyword evidence="1" id="KW-0472">Membrane</keyword>
<evidence type="ECO:0000256" key="1">
    <source>
        <dbReference type="SAM" id="Phobius"/>
    </source>
</evidence>
<feature type="transmembrane region" description="Helical" evidence="1">
    <location>
        <begin position="7"/>
        <end position="29"/>
    </location>
</feature>
<name>A0ABT1SKZ3_9FIRM</name>
<organism evidence="2 3">
    <name type="scientific">Massilicoli timonensis</name>
    <dbReference type="NCBI Taxonomy" id="2015901"/>
    <lineage>
        <taxon>Bacteria</taxon>
        <taxon>Bacillati</taxon>
        <taxon>Bacillota</taxon>
        <taxon>Erysipelotrichia</taxon>
        <taxon>Erysipelotrichales</taxon>
        <taxon>Erysipelotrichaceae</taxon>
        <taxon>Massilicoli</taxon>
    </lineage>
</organism>
<accession>A0ABT1SKZ3</accession>
<comment type="caution">
    <text evidence="2">The sequence shown here is derived from an EMBL/GenBank/DDBJ whole genome shotgun (WGS) entry which is preliminary data.</text>
</comment>
<feature type="transmembrane region" description="Helical" evidence="1">
    <location>
        <begin position="41"/>
        <end position="62"/>
    </location>
</feature>
<proteinExistence type="predicted"/>
<feature type="transmembrane region" description="Helical" evidence="1">
    <location>
        <begin position="71"/>
        <end position="89"/>
    </location>
</feature>
<evidence type="ECO:0000313" key="2">
    <source>
        <dbReference type="EMBL" id="MCQ5121891.1"/>
    </source>
</evidence>
<keyword evidence="1" id="KW-0812">Transmembrane</keyword>
<gene>
    <name evidence="2" type="ORF">NE663_06405</name>
</gene>
<dbReference type="EMBL" id="JANGCH010000007">
    <property type="protein sequence ID" value="MCQ5121891.1"/>
    <property type="molecule type" value="Genomic_DNA"/>
</dbReference>
<keyword evidence="3" id="KW-1185">Reference proteome</keyword>
<dbReference type="RefSeq" id="WP_178200239.1">
    <property type="nucleotide sequence ID" value="NZ_CALVCM010000030.1"/>
</dbReference>
<dbReference type="Proteomes" id="UP001524435">
    <property type="component" value="Unassembled WGS sequence"/>
</dbReference>
<evidence type="ECO:0008006" key="4">
    <source>
        <dbReference type="Google" id="ProtNLM"/>
    </source>
</evidence>